<dbReference type="VEuPathDB" id="FungiDB:Z520_02117"/>
<dbReference type="EMBL" id="KN848064">
    <property type="protein sequence ID" value="KIY01979.1"/>
    <property type="molecule type" value="Genomic_DNA"/>
</dbReference>
<dbReference type="GeneID" id="27707863"/>
<dbReference type="Proteomes" id="UP000053411">
    <property type="component" value="Unassembled WGS sequence"/>
</dbReference>
<dbReference type="STRING" id="1442371.A0A0D2KYU2"/>
<organism evidence="1 2">
    <name type="scientific">Fonsecaea multimorphosa CBS 102226</name>
    <dbReference type="NCBI Taxonomy" id="1442371"/>
    <lineage>
        <taxon>Eukaryota</taxon>
        <taxon>Fungi</taxon>
        <taxon>Dikarya</taxon>
        <taxon>Ascomycota</taxon>
        <taxon>Pezizomycotina</taxon>
        <taxon>Eurotiomycetes</taxon>
        <taxon>Chaetothyriomycetidae</taxon>
        <taxon>Chaetothyriales</taxon>
        <taxon>Herpotrichiellaceae</taxon>
        <taxon>Fonsecaea</taxon>
    </lineage>
</organism>
<dbReference type="AlphaFoldDB" id="A0A0D2KYU2"/>
<evidence type="ECO:0000313" key="1">
    <source>
        <dbReference type="EMBL" id="KIY01979.1"/>
    </source>
</evidence>
<dbReference type="RefSeq" id="XP_016636101.1">
    <property type="nucleotide sequence ID" value="XM_016772631.1"/>
</dbReference>
<keyword evidence="2" id="KW-1185">Reference proteome</keyword>
<dbReference type="OrthoDB" id="10071171at2759"/>
<sequence>MCSWLPEFNGPRVGFDYENENITYLTRQRKLGNKDDWVELCMLDLDDTDSDQSKVDVVRNFLQGSTERTIRPDDAKDGSTPFYVAWLDERDYECGPRTYCNPLTAEGLSQKLSKPRFRSRTHGSKNTSGASILSFLRGVSPQIAAAAIRENAATINIAETMNHKDEPECIDMDTCVRGSRRVSLTECLQQEGDKPIGGRHFAPTWRVGPSWAATPYHEPDAARRLVFITDLDAKTAAVLMETASYHQARPLRHALYHHITNNALVSVNISPKLPSNFELAFHMPFYAWRNASREDHRRFASGEPLRETEDVSFLNQQAREVVLCQAHFTCVIFGSDDRHWVAYCFADTYFDGQDDGRETVLEYHQDRDSEDGMNADPLTYGNIDADVDPIWNPRKYFLTICRYRLQRVGREWAQVVMHLVGSFASFDKVRTLLPYHSYWSVAIENDNKFTGVDQAHTLGNTWSMAN</sequence>
<evidence type="ECO:0000313" key="2">
    <source>
        <dbReference type="Proteomes" id="UP000053411"/>
    </source>
</evidence>
<reference evidence="1 2" key="1">
    <citation type="submission" date="2015-01" db="EMBL/GenBank/DDBJ databases">
        <title>The Genome Sequence of Fonsecaea multimorphosa CBS 102226.</title>
        <authorList>
            <consortium name="The Broad Institute Genomics Platform"/>
            <person name="Cuomo C."/>
            <person name="de Hoog S."/>
            <person name="Gorbushina A."/>
            <person name="Stielow B."/>
            <person name="Teixiera M."/>
            <person name="Abouelleil A."/>
            <person name="Chapman S.B."/>
            <person name="Priest M."/>
            <person name="Young S.K."/>
            <person name="Wortman J."/>
            <person name="Nusbaum C."/>
            <person name="Birren B."/>
        </authorList>
    </citation>
    <scope>NUCLEOTIDE SEQUENCE [LARGE SCALE GENOMIC DNA]</scope>
    <source>
        <strain evidence="1 2">CBS 102226</strain>
    </source>
</reference>
<gene>
    <name evidence="1" type="ORF">Z520_02117</name>
</gene>
<accession>A0A0D2KYU2</accession>
<name>A0A0D2KYU2_9EURO</name>
<proteinExistence type="predicted"/>
<protein>
    <submittedName>
        <fullName evidence="1">Uncharacterized protein</fullName>
    </submittedName>
</protein>